<dbReference type="Gene3D" id="3.40.50.1820">
    <property type="entry name" value="alpha/beta hydrolase"/>
    <property type="match status" value="1"/>
</dbReference>
<keyword evidence="1" id="KW-0812">Transmembrane</keyword>
<dbReference type="InterPro" id="IPR029058">
    <property type="entry name" value="AB_hydrolase_fold"/>
</dbReference>
<keyword evidence="1" id="KW-0472">Membrane</keyword>
<reference evidence="2" key="1">
    <citation type="journal article" date="2020" name="Nature">
        <title>Giant virus diversity and host interactions through global metagenomics.</title>
        <authorList>
            <person name="Schulz F."/>
            <person name="Roux S."/>
            <person name="Paez-Espino D."/>
            <person name="Jungbluth S."/>
            <person name="Walsh D.A."/>
            <person name="Denef V.J."/>
            <person name="McMahon K.D."/>
            <person name="Konstantinidis K.T."/>
            <person name="Eloe-Fadrosh E.A."/>
            <person name="Kyrpides N.C."/>
            <person name="Woyke T."/>
        </authorList>
    </citation>
    <scope>NUCLEOTIDE SEQUENCE</scope>
    <source>
        <strain evidence="2">GVMAG-M-3300023184-178</strain>
    </source>
</reference>
<sequence length="313" mass="36884">MFEIFYFCIMLIQYFWLYIWYSAIPVLDKSIYKYNLNGVNHTANIYNNRPNNTPPNKRILLIISGSYVTTFDVYIKKLIIDLQNNYADIIKTYEIIVFEKLDKSSIIIYEDVAQYLHTLHKTAEFDDLTIMGFSSGGVVASHIMNLLADIKCEKKIITYDTPWQVRDNVISFQTNWIYRIDLLFFKIVHNIYSNHYNYADITQILNLYNNGLWNCNGAYQLIDIIQKVHQFTDEEMYAVTGFNFNQTSNTKVINIFCKYDPFVNRDTHIKYVNRNLDKINFKLTNHNKDSIGHCSDMSLDTRYLDEVVNALIS</sequence>
<proteinExistence type="predicted"/>
<dbReference type="AlphaFoldDB" id="A0A6C0HXX6"/>
<evidence type="ECO:0008006" key="3">
    <source>
        <dbReference type="Google" id="ProtNLM"/>
    </source>
</evidence>
<dbReference type="SUPFAM" id="SSF53474">
    <property type="entry name" value="alpha/beta-Hydrolases"/>
    <property type="match status" value="1"/>
</dbReference>
<dbReference type="EMBL" id="MN740029">
    <property type="protein sequence ID" value="QHT84975.1"/>
    <property type="molecule type" value="Genomic_DNA"/>
</dbReference>
<evidence type="ECO:0000256" key="1">
    <source>
        <dbReference type="SAM" id="Phobius"/>
    </source>
</evidence>
<organism evidence="2">
    <name type="scientific">viral metagenome</name>
    <dbReference type="NCBI Taxonomy" id="1070528"/>
    <lineage>
        <taxon>unclassified sequences</taxon>
        <taxon>metagenomes</taxon>
        <taxon>organismal metagenomes</taxon>
    </lineage>
</organism>
<accession>A0A6C0HXX6</accession>
<keyword evidence="1" id="KW-1133">Transmembrane helix</keyword>
<feature type="transmembrane region" description="Helical" evidence="1">
    <location>
        <begin position="5"/>
        <end position="23"/>
    </location>
</feature>
<name>A0A6C0HXX6_9ZZZZ</name>
<protein>
    <recommendedName>
        <fullName evidence="3">DUF676 domain-containing protein</fullName>
    </recommendedName>
</protein>
<evidence type="ECO:0000313" key="2">
    <source>
        <dbReference type="EMBL" id="QHT84975.1"/>
    </source>
</evidence>